<evidence type="ECO:0000313" key="3">
    <source>
        <dbReference type="EMBL" id="CAD7394930.1"/>
    </source>
</evidence>
<evidence type="ECO:0000256" key="1">
    <source>
        <dbReference type="SAM" id="Coils"/>
    </source>
</evidence>
<feature type="coiled-coil region" evidence="1">
    <location>
        <begin position="856"/>
        <end position="915"/>
    </location>
</feature>
<sequence length="920" mass="103464">MLRSSADFPRVANAAQALKLGERSALGDHVMFPTPRIIFLLALSAGINEAVLLMVHNLLMSDVAEAMLLVVHNRLIGRMPQRMMQGSSGNSSMGLPANNWANVPEFVPIFQDEASCKESRTTLAIAELLATSSTLEAIKCGELGPVKSSLPTTIFVMYLPQRNIGMVTIPNGYNSTHPFSLCVEFLVPYLWDRAHCGLPIPPSPSCHEWLAAHSLIVPGTSGCVAFPLTLVSNNVHAGLLLVLGLFESNDLLCHTPSLGLLEMLERNVGVRGSGGCSRDRRRGAHGWSIVWLSLSSLGSSVGGPCQRGGCIPSRRKGRSGWRVRGQSPGNTESRWEAKELSRQRESRWEAKELSRHRESRWEAKEQSRQRESRWKAGEQSRQLTVVHQGGSPLKTAPEITVLYTLHRCLALSNGEKRGFPLVREKRVLALGIEVESSRTAQRTWTVGRSRQMGGWLARPVQGRNEDIHILEDLCGRRVGNHLGKPDQDLNLDLNISRLVLHKSKASDHSATKAALGYNPRKPLCPYLPPCQHHSDDSEYLHGIICELCGIPCLHPYNKDLQKKHTNCKLAFCKTIADECQPFLQRFQTSKPMTPYLFEAVEKLLRYLMNRCVKPDLMKCTGPKLLSIDTKKSENLILSKNIDIGFATKRLLGETAITVTERQKLEFIHECRSMLTTMIAKLQEKSPLKQKAVRGLSSLDPCVIQHSPQLAQKRFSFLLEELNHANIINDVLAENAKKEYLHFCNLKKSELQEIFRPCDQFSDEVGLDTIYGSFLIGEANYKHLWEVIKICLVLSHGNATVEGGFSVNKSLLVENMHEKTVIAQRHIHDEIQEAGGIKNIHISKKMLDYVRGARKRYHEYLEMKKQEKSEKDKKKAEKRKLDIQVKDLEGERKKLMMATEEKREAIDVELQELKKKQASLY</sequence>
<protein>
    <submittedName>
        <fullName evidence="3">Uncharacterized protein</fullName>
    </submittedName>
</protein>
<keyword evidence="1" id="KW-0175">Coiled coil</keyword>
<reference evidence="3" key="1">
    <citation type="submission" date="2020-11" db="EMBL/GenBank/DDBJ databases">
        <authorList>
            <person name="Tran Van P."/>
        </authorList>
    </citation>
    <scope>NUCLEOTIDE SEQUENCE</scope>
</reference>
<dbReference type="EMBL" id="OC317097">
    <property type="protein sequence ID" value="CAD7394930.1"/>
    <property type="molecule type" value="Genomic_DNA"/>
</dbReference>
<proteinExistence type="predicted"/>
<evidence type="ECO:0000256" key="2">
    <source>
        <dbReference type="SAM" id="MobiDB-lite"/>
    </source>
</evidence>
<dbReference type="AlphaFoldDB" id="A0A7R9CHR4"/>
<feature type="region of interest" description="Disordered" evidence="2">
    <location>
        <begin position="316"/>
        <end position="338"/>
    </location>
</feature>
<accession>A0A7R9CHR4</accession>
<organism evidence="3">
    <name type="scientific">Timema cristinae</name>
    <name type="common">Walking stick</name>
    <dbReference type="NCBI Taxonomy" id="61476"/>
    <lineage>
        <taxon>Eukaryota</taxon>
        <taxon>Metazoa</taxon>
        <taxon>Ecdysozoa</taxon>
        <taxon>Arthropoda</taxon>
        <taxon>Hexapoda</taxon>
        <taxon>Insecta</taxon>
        <taxon>Pterygota</taxon>
        <taxon>Neoptera</taxon>
        <taxon>Polyneoptera</taxon>
        <taxon>Phasmatodea</taxon>
        <taxon>Timematodea</taxon>
        <taxon>Timematoidea</taxon>
        <taxon>Timematidae</taxon>
        <taxon>Timema</taxon>
    </lineage>
</organism>
<gene>
    <name evidence="3" type="ORF">TCEB3V08_LOCUS2829</name>
</gene>
<name>A0A7R9CHR4_TIMCR</name>